<dbReference type="AlphaFoldDB" id="A0A397TN53"/>
<reference evidence="6 7" key="1">
    <citation type="submission" date="2018-06" db="EMBL/GenBank/DDBJ databases">
        <title>Comparative genomics reveals the genomic features of Rhizophagus irregularis, R. cerebriforme, R. diaphanum and Gigaspora rosea, and their symbiotic lifestyle signature.</title>
        <authorList>
            <person name="Morin E."/>
            <person name="San Clemente H."/>
            <person name="Chen E.C.H."/>
            <person name="De La Providencia I."/>
            <person name="Hainaut M."/>
            <person name="Kuo A."/>
            <person name="Kohler A."/>
            <person name="Murat C."/>
            <person name="Tang N."/>
            <person name="Roy S."/>
            <person name="Loubradou J."/>
            <person name="Henrissat B."/>
            <person name="Grigoriev I.V."/>
            <person name="Corradi N."/>
            <person name="Roux C."/>
            <person name="Martin F.M."/>
        </authorList>
    </citation>
    <scope>NUCLEOTIDE SEQUENCE [LARGE SCALE GENOMIC DNA]</scope>
    <source>
        <strain evidence="6 7">DAOM 227022</strain>
    </source>
</reference>
<name>A0A397TN53_9GLOM</name>
<keyword evidence="2" id="KW-0479">Metal-binding</keyword>
<dbReference type="GO" id="GO:0046872">
    <property type="term" value="F:metal ion binding"/>
    <property type="evidence" value="ECO:0007669"/>
    <property type="project" value="UniProtKB-KW"/>
</dbReference>
<sequence length="402" mass="46977">MFEFVKIFSSLINELNVNEVVQQQKKLYFVLGNESADLDSIISSIAHAYLSQQLISSDELSSSSISLFPLYFPIIQIPKSDFSLRPECSYVFNFSELDISQLLFLDDVLPHLDKLSSKYDINLILVDHNKLISPWNEKFNDKIDTVLDHHQDEGLYLNIKSRQIESVGSATSLVVLHFKDDWEKKIPHDEKNNSWHIRLARLLLAPILVDTILLDVSKGRTTNKDQEAAQFLLNISNIPRSNQEFFISDYFNAIESVKSDVSHLSNIDLLRRDYKEWSLNNFNIGISSVTWFLENWIHREDGNIDKLVESFNYFKTEKKLDIFIIMLAYNHKDKGFQREFVFLPNKNKFTFDKVIQQLELKLALKPLTFIITNTDHVLFYHQESDLSRKKVYPLVKELIFNK</sequence>
<feature type="domain" description="DHHA2" evidence="5">
    <location>
        <begin position="251"/>
        <end position="399"/>
    </location>
</feature>
<accession>A0A397TN53</accession>
<dbReference type="STRING" id="658196.A0A397TN53"/>
<organism evidence="6 7">
    <name type="scientific">Glomus cerebriforme</name>
    <dbReference type="NCBI Taxonomy" id="658196"/>
    <lineage>
        <taxon>Eukaryota</taxon>
        <taxon>Fungi</taxon>
        <taxon>Fungi incertae sedis</taxon>
        <taxon>Mucoromycota</taxon>
        <taxon>Glomeromycotina</taxon>
        <taxon>Glomeromycetes</taxon>
        <taxon>Glomerales</taxon>
        <taxon>Glomeraceae</taxon>
        <taxon>Glomus</taxon>
    </lineage>
</organism>
<dbReference type="Pfam" id="PF02833">
    <property type="entry name" value="DHHA2"/>
    <property type="match status" value="1"/>
</dbReference>
<dbReference type="InterPro" id="IPR038222">
    <property type="entry name" value="DHHA2_dom_sf"/>
</dbReference>
<comment type="caution">
    <text evidence="6">The sequence shown here is derived from an EMBL/GenBank/DDBJ whole genome shotgun (WGS) entry which is preliminary data.</text>
</comment>
<protein>
    <recommendedName>
        <fullName evidence="5">DHHA2 domain-containing protein</fullName>
    </recommendedName>
</protein>
<dbReference type="Gene3D" id="3.90.1640.10">
    <property type="entry name" value="inorganic pyrophosphatase (n-terminal core)"/>
    <property type="match status" value="1"/>
</dbReference>
<evidence type="ECO:0000313" key="6">
    <source>
        <dbReference type="EMBL" id="RIA97915.1"/>
    </source>
</evidence>
<keyword evidence="4" id="KW-0464">Manganese</keyword>
<dbReference type="OrthoDB" id="374045at2759"/>
<evidence type="ECO:0000256" key="1">
    <source>
        <dbReference type="ARBA" id="ARBA00001936"/>
    </source>
</evidence>
<evidence type="ECO:0000259" key="5">
    <source>
        <dbReference type="SMART" id="SM01131"/>
    </source>
</evidence>
<keyword evidence="3" id="KW-0378">Hydrolase</keyword>
<dbReference type="SUPFAM" id="SSF64182">
    <property type="entry name" value="DHH phosphoesterases"/>
    <property type="match status" value="1"/>
</dbReference>
<dbReference type="EMBL" id="QKYT01000023">
    <property type="protein sequence ID" value="RIA97915.1"/>
    <property type="molecule type" value="Genomic_DNA"/>
</dbReference>
<evidence type="ECO:0000256" key="4">
    <source>
        <dbReference type="ARBA" id="ARBA00023211"/>
    </source>
</evidence>
<evidence type="ECO:0000313" key="7">
    <source>
        <dbReference type="Proteomes" id="UP000265703"/>
    </source>
</evidence>
<dbReference type="SMART" id="SM01131">
    <property type="entry name" value="DHHA2"/>
    <property type="match status" value="1"/>
</dbReference>
<dbReference type="Pfam" id="PF01368">
    <property type="entry name" value="DHH"/>
    <property type="match status" value="1"/>
</dbReference>
<gene>
    <name evidence="6" type="ORF">C1645_813448</name>
</gene>
<dbReference type="Gene3D" id="3.10.310.20">
    <property type="entry name" value="DHHA2 domain"/>
    <property type="match status" value="1"/>
</dbReference>
<dbReference type="PANTHER" id="PTHR12112:SF39">
    <property type="entry name" value="EG:152A3.5 PROTEIN (FBGN0003116_PN PROTEIN)"/>
    <property type="match status" value="1"/>
</dbReference>
<evidence type="ECO:0000256" key="3">
    <source>
        <dbReference type="ARBA" id="ARBA00022801"/>
    </source>
</evidence>
<dbReference type="GO" id="GO:0004309">
    <property type="term" value="F:exopolyphosphatase activity"/>
    <property type="evidence" value="ECO:0007669"/>
    <property type="project" value="TreeGrafter"/>
</dbReference>
<dbReference type="InterPro" id="IPR038763">
    <property type="entry name" value="DHH_sf"/>
</dbReference>
<keyword evidence="7" id="KW-1185">Reference proteome</keyword>
<dbReference type="GO" id="GO:0005737">
    <property type="term" value="C:cytoplasm"/>
    <property type="evidence" value="ECO:0007669"/>
    <property type="project" value="InterPro"/>
</dbReference>
<dbReference type="InterPro" id="IPR004097">
    <property type="entry name" value="DHHA2"/>
</dbReference>
<proteinExistence type="predicted"/>
<dbReference type="PANTHER" id="PTHR12112">
    <property type="entry name" value="BNIP - RELATED"/>
    <property type="match status" value="1"/>
</dbReference>
<comment type="cofactor">
    <cofactor evidence="1">
        <name>Mn(2+)</name>
        <dbReference type="ChEBI" id="CHEBI:29035"/>
    </cofactor>
</comment>
<dbReference type="Proteomes" id="UP000265703">
    <property type="component" value="Unassembled WGS sequence"/>
</dbReference>
<evidence type="ECO:0000256" key="2">
    <source>
        <dbReference type="ARBA" id="ARBA00022723"/>
    </source>
</evidence>
<dbReference type="InterPro" id="IPR001667">
    <property type="entry name" value="DDH_dom"/>
</dbReference>